<feature type="compositionally biased region" description="Low complexity" evidence="8">
    <location>
        <begin position="477"/>
        <end position="495"/>
    </location>
</feature>
<feature type="transmembrane region" description="Helical" evidence="9">
    <location>
        <begin position="888"/>
        <end position="908"/>
    </location>
</feature>
<feature type="region of interest" description="Disordered" evidence="8">
    <location>
        <begin position="559"/>
        <end position="587"/>
    </location>
</feature>
<dbReference type="AlphaFoldDB" id="A0A0B6AM96"/>
<feature type="transmembrane region" description="Helical" evidence="9">
    <location>
        <begin position="980"/>
        <end position="1001"/>
    </location>
</feature>
<evidence type="ECO:0000256" key="4">
    <source>
        <dbReference type="ARBA" id="ARBA00022692"/>
    </source>
</evidence>
<evidence type="ECO:0000256" key="8">
    <source>
        <dbReference type="SAM" id="MobiDB-lite"/>
    </source>
</evidence>
<evidence type="ECO:0000256" key="9">
    <source>
        <dbReference type="SAM" id="Phobius"/>
    </source>
</evidence>
<dbReference type="InterPro" id="IPR051449">
    <property type="entry name" value="ABC-2_transporter_component"/>
</dbReference>
<protein>
    <submittedName>
        <fullName evidence="10">Type VII secretion protein EsaA</fullName>
    </submittedName>
</protein>
<feature type="compositionally biased region" description="Basic and acidic residues" evidence="8">
    <location>
        <begin position="449"/>
        <end position="458"/>
    </location>
</feature>
<gene>
    <name evidence="10" type="primary">esaA</name>
    <name evidence="10" type="ORF">BG04_2642</name>
</gene>
<keyword evidence="6 9" id="KW-0472">Membrane</keyword>
<feature type="region of interest" description="Disordered" evidence="8">
    <location>
        <begin position="365"/>
        <end position="509"/>
    </location>
</feature>
<keyword evidence="4 9" id="KW-0812">Transmembrane</keyword>
<name>A0A0B6AM96_PRIM2</name>
<dbReference type="KEGG" id="bmeg:BG04_2642"/>
<dbReference type="NCBIfam" id="TIGR03929">
    <property type="entry name" value="T7_esaA_Nterm"/>
    <property type="match status" value="1"/>
</dbReference>
<feature type="compositionally biased region" description="Polar residues" evidence="8">
    <location>
        <begin position="496"/>
        <end position="505"/>
    </location>
</feature>
<evidence type="ECO:0000313" key="10">
    <source>
        <dbReference type="EMBL" id="AJI20914.1"/>
    </source>
</evidence>
<keyword evidence="7" id="KW-0175">Coiled coil</keyword>
<evidence type="ECO:0000256" key="1">
    <source>
        <dbReference type="ARBA" id="ARBA00004651"/>
    </source>
</evidence>
<dbReference type="PANTHER" id="PTHR30294">
    <property type="entry name" value="MEMBRANE COMPONENT OF ABC TRANSPORTER YHHJ-RELATED"/>
    <property type="match status" value="1"/>
</dbReference>
<feature type="compositionally biased region" description="Basic and acidic residues" evidence="8">
    <location>
        <begin position="562"/>
        <end position="572"/>
    </location>
</feature>
<organism evidence="10 11">
    <name type="scientific">Priestia megaterium (strain ATCC 14581 / DSM 32 / CCUG 1817 / JCM 2506 / NBRC 15308 / NCIMB 9376 / NCTC 10342 / NRRL B-14308 / VKM B-512 / Ford 19)</name>
    <name type="common">Bacillus megaterium</name>
    <dbReference type="NCBI Taxonomy" id="1348623"/>
    <lineage>
        <taxon>Bacteria</taxon>
        <taxon>Bacillati</taxon>
        <taxon>Bacillota</taxon>
        <taxon>Bacilli</taxon>
        <taxon>Bacillales</taxon>
        <taxon>Bacillaceae</taxon>
        <taxon>Priestia</taxon>
    </lineage>
</organism>
<evidence type="ECO:0000256" key="5">
    <source>
        <dbReference type="ARBA" id="ARBA00022989"/>
    </source>
</evidence>
<dbReference type="Gene3D" id="3.40.1710.10">
    <property type="entry name" value="abc type-2 transporter like domain"/>
    <property type="match status" value="1"/>
</dbReference>
<feature type="transmembrane region" description="Helical" evidence="9">
    <location>
        <begin position="1021"/>
        <end position="1043"/>
    </location>
</feature>
<dbReference type="EMBL" id="CP009920">
    <property type="protein sequence ID" value="AJI20914.1"/>
    <property type="molecule type" value="Genomic_DNA"/>
</dbReference>
<accession>A0A0B6AM96</accession>
<dbReference type="Proteomes" id="UP000031829">
    <property type="component" value="Chromosome"/>
</dbReference>
<proteinExistence type="inferred from homology"/>
<feature type="coiled-coil region" evidence="7">
    <location>
        <begin position="704"/>
        <end position="764"/>
    </location>
</feature>
<dbReference type="PANTHER" id="PTHR30294:SF29">
    <property type="entry name" value="MULTIDRUG ABC TRANSPORTER PERMEASE YBHS-RELATED"/>
    <property type="match status" value="1"/>
</dbReference>
<evidence type="ECO:0000256" key="7">
    <source>
        <dbReference type="SAM" id="Coils"/>
    </source>
</evidence>
<sequence>MTEQRKYTLKVILAVVLILALPSFFFQYIGDNPLQVTENSTRTIAVVNEDNGVKENSEKAIEFGEKVTPLLQEGSDYQWTVLGRSAATSGLQNGKYDAVIYIPSTFSQNILSYQEKKPEKATLEYKVQSQLNAVNKEKVVGELEDATTKVNNEMSSLYWSYVSQEVDKVRGQFDKILNKEIAFQKTMVAFYKPNSKDLAGELNDQKKILQQIQDNVNKAEKGSSDRQGDVEQVEKNLNSFIEYVNQYQTYQETQKQMLEKTQAQSVTAIQEGLSSLESNQPSSKQSFNEQANQVFSGLSSIQQQLDQNQKAVGELGDQQADNVSEQEKALQDLNGQIVSSYKQQSEQTTLNQIESKLKPLRAQLEAASSNEGGGGSTDPGEDGEAQPDPNQGGETPTDPGEGDGTQPDPNQGGETPTDPGEDDGTQPDSGQGEGTSEPIKVDLSQQTAKLDDISKGLEDLEQQLQGMVNETPEAPEVPETSEGTETPETPETPDTSDASGTSNAVKSALEKVANLKTQVQAVKDELQNVTVQPEASGENTDELKQKIASLEADVKSLTAQKNKAEKDLEEATKSSSSQIAKLQEENERLKKENEKLKEDGKKPSKGSVNVDNLITMITNKEDKILSSPNLSASRKEKLSNTFSGKIQSSSAEDLLKYYGDLSQYDLTLAQVGNTDIQNSVLNNDSIKGSLQQALAGTVSSQDARKQIQQNLSLTKEELAQFQSSVQDFADQYGQTVDAEQASIMEELSAIQEKANAMNQELQSSAGEDQALEKKEAPDVTGLMTLQQSMGQELKGMNELISSLGERQANVVTYTDELQKRVNEVQDKADTLNSKWAQNVDSTKLVRGQVYRLLNNTLIDGQNNDYVYHYLANPLQVSGEVPAEKVKEVPPVVILVIILISSLLIGYFSQYYRHAPMLVKGTLFGLLNLIVGLMVSIFSLNIYSLSGDRAMEWSIFTIVLLLATSTLVRIAFLLGSFAGWVTTVGLILFYITPLLNLSMPNFNYEDPVSKVYMSIQYDTQSLFGQALIVLLGMTAVLSVLPSIIRALKTTKEVENDETYSA</sequence>
<evidence type="ECO:0000256" key="6">
    <source>
        <dbReference type="ARBA" id="ARBA00023136"/>
    </source>
</evidence>
<feature type="transmembrane region" description="Helical" evidence="9">
    <location>
        <begin position="954"/>
        <end position="973"/>
    </location>
</feature>
<evidence type="ECO:0000256" key="3">
    <source>
        <dbReference type="ARBA" id="ARBA00022475"/>
    </source>
</evidence>
<dbReference type="HOGENOM" id="CLU_306899_0_0_9"/>
<comment type="similarity">
    <text evidence="2">Belongs to the EsaA family.</text>
</comment>
<dbReference type="RefSeq" id="WP_034654754.1">
    <property type="nucleotide sequence ID" value="NZ_BCVB01000013.1"/>
</dbReference>
<reference evidence="10 11" key="1">
    <citation type="journal article" date="2015" name="Genome Announc.">
        <title>Complete genome sequences for 35 biothreat assay-relevant bacillus species.</title>
        <authorList>
            <person name="Johnson S.L."/>
            <person name="Daligault H.E."/>
            <person name="Davenport K.W."/>
            <person name="Jaissle J."/>
            <person name="Frey K.G."/>
            <person name="Ladner J.T."/>
            <person name="Broomall S.M."/>
            <person name="Bishop-Lilly K.A."/>
            <person name="Bruce D.C."/>
            <person name="Gibbons H.S."/>
            <person name="Coyne S.R."/>
            <person name="Lo C.C."/>
            <person name="Meincke L."/>
            <person name="Munk A.C."/>
            <person name="Koroleva G.I."/>
            <person name="Rosenzweig C.N."/>
            <person name="Palacios G.F."/>
            <person name="Redden C.L."/>
            <person name="Minogue T.D."/>
            <person name="Chain P.S."/>
        </authorList>
    </citation>
    <scope>NUCLEOTIDE SEQUENCE [LARGE SCALE GENOMIC DNA]</scope>
    <source>
        <strain evidence="11">ATCC 14581 / DSM 32 / JCM 2506 / NBRC 15308 / NCIMB 9376 / NCTC 10342 / NRRL B-14308 / VKM B-512</strain>
    </source>
</reference>
<keyword evidence="3" id="KW-1003">Cell membrane</keyword>
<feature type="transmembrane region" description="Helical" evidence="9">
    <location>
        <begin position="7"/>
        <end position="29"/>
    </location>
</feature>
<dbReference type="GO" id="GO:0005886">
    <property type="term" value="C:plasma membrane"/>
    <property type="evidence" value="ECO:0007669"/>
    <property type="project" value="UniProtKB-SubCell"/>
</dbReference>
<comment type="subcellular location">
    <subcellularLocation>
        <location evidence="1">Cell membrane</location>
        <topology evidence="1">Multi-pass membrane protein</topology>
    </subcellularLocation>
</comment>
<evidence type="ECO:0000256" key="2">
    <source>
        <dbReference type="ARBA" id="ARBA00008338"/>
    </source>
</evidence>
<keyword evidence="5 9" id="KW-1133">Transmembrane helix</keyword>
<dbReference type="InterPro" id="IPR023838">
    <property type="entry name" value="T7SS_EsaA"/>
</dbReference>
<feature type="transmembrane region" description="Helical" evidence="9">
    <location>
        <begin position="920"/>
        <end position="942"/>
    </location>
</feature>
<evidence type="ECO:0000313" key="11">
    <source>
        <dbReference type="Proteomes" id="UP000031829"/>
    </source>
</evidence>
<dbReference type="GeneID" id="93640714"/>